<evidence type="ECO:0000313" key="2">
    <source>
        <dbReference type="EMBL" id="KAK4005598.1"/>
    </source>
</evidence>
<comment type="caution">
    <text evidence="2">The sequence shown here is derived from an EMBL/GenBank/DDBJ whole genome shotgun (WGS) entry which is preliminary data.</text>
</comment>
<evidence type="ECO:0008006" key="4">
    <source>
        <dbReference type="Google" id="ProtNLM"/>
    </source>
</evidence>
<protein>
    <recommendedName>
        <fullName evidence="4">Transmembrane protein</fullName>
    </recommendedName>
</protein>
<keyword evidence="1" id="KW-1133">Transmembrane helix</keyword>
<keyword evidence="1" id="KW-0812">Transmembrane</keyword>
<dbReference type="EMBL" id="JAOYFB010000001">
    <property type="protein sequence ID" value="KAK4005598.1"/>
    <property type="molecule type" value="Genomic_DNA"/>
</dbReference>
<gene>
    <name evidence="2" type="ORF">OUZ56_007298</name>
</gene>
<keyword evidence="1" id="KW-0472">Membrane</keyword>
<evidence type="ECO:0000256" key="1">
    <source>
        <dbReference type="SAM" id="Phobius"/>
    </source>
</evidence>
<accession>A0ABQ9YYN8</accession>
<proteinExistence type="predicted"/>
<sequence length="105" mass="12366">MKTQALSLHAPLPAPPLPPNDFFSASFLDGFRKKAFEEQKLDGEEQNKEYLKCQFLFSKRKIRKKKLLQILRHLFVCVFSISLMIHVVYVCVRCHSPIYHEIKLF</sequence>
<name>A0ABQ9YYN8_9CRUS</name>
<keyword evidence="3" id="KW-1185">Reference proteome</keyword>
<evidence type="ECO:0000313" key="3">
    <source>
        <dbReference type="Proteomes" id="UP001234178"/>
    </source>
</evidence>
<dbReference type="Proteomes" id="UP001234178">
    <property type="component" value="Unassembled WGS sequence"/>
</dbReference>
<feature type="transmembrane region" description="Helical" evidence="1">
    <location>
        <begin position="70"/>
        <end position="89"/>
    </location>
</feature>
<reference evidence="2 3" key="1">
    <citation type="journal article" date="2023" name="Nucleic Acids Res.">
        <title>The hologenome of Daphnia magna reveals possible DNA methylation and microbiome-mediated evolution of the host genome.</title>
        <authorList>
            <person name="Chaturvedi A."/>
            <person name="Li X."/>
            <person name="Dhandapani V."/>
            <person name="Marshall H."/>
            <person name="Kissane S."/>
            <person name="Cuenca-Cambronero M."/>
            <person name="Asole G."/>
            <person name="Calvet F."/>
            <person name="Ruiz-Romero M."/>
            <person name="Marangio P."/>
            <person name="Guigo R."/>
            <person name="Rago D."/>
            <person name="Mirbahai L."/>
            <person name="Eastwood N."/>
            <person name="Colbourne J.K."/>
            <person name="Zhou J."/>
            <person name="Mallon E."/>
            <person name="Orsini L."/>
        </authorList>
    </citation>
    <scope>NUCLEOTIDE SEQUENCE [LARGE SCALE GENOMIC DNA]</scope>
    <source>
        <strain evidence="2">LRV0_1</strain>
    </source>
</reference>
<organism evidence="2 3">
    <name type="scientific">Daphnia magna</name>
    <dbReference type="NCBI Taxonomy" id="35525"/>
    <lineage>
        <taxon>Eukaryota</taxon>
        <taxon>Metazoa</taxon>
        <taxon>Ecdysozoa</taxon>
        <taxon>Arthropoda</taxon>
        <taxon>Crustacea</taxon>
        <taxon>Branchiopoda</taxon>
        <taxon>Diplostraca</taxon>
        <taxon>Cladocera</taxon>
        <taxon>Anomopoda</taxon>
        <taxon>Daphniidae</taxon>
        <taxon>Daphnia</taxon>
    </lineage>
</organism>